<keyword evidence="3" id="KW-1185">Reference proteome</keyword>
<evidence type="ECO:0000259" key="1">
    <source>
        <dbReference type="Pfam" id="PF20236"/>
    </source>
</evidence>
<gene>
    <name evidence="2" type="ORF">EXIGLDRAFT_716431</name>
</gene>
<proteinExistence type="predicted"/>
<accession>A0A165P7Y2</accession>
<dbReference type="InParanoid" id="A0A165P7Y2"/>
<reference evidence="2 3" key="1">
    <citation type="journal article" date="2016" name="Mol. Biol. Evol.">
        <title>Comparative Genomics of Early-Diverging Mushroom-Forming Fungi Provides Insights into the Origins of Lignocellulose Decay Capabilities.</title>
        <authorList>
            <person name="Nagy L.G."/>
            <person name="Riley R."/>
            <person name="Tritt A."/>
            <person name="Adam C."/>
            <person name="Daum C."/>
            <person name="Floudas D."/>
            <person name="Sun H."/>
            <person name="Yadav J.S."/>
            <person name="Pangilinan J."/>
            <person name="Larsson K.H."/>
            <person name="Matsuura K."/>
            <person name="Barry K."/>
            <person name="Labutti K."/>
            <person name="Kuo R."/>
            <person name="Ohm R.A."/>
            <person name="Bhattacharya S.S."/>
            <person name="Shirouzu T."/>
            <person name="Yoshinaga Y."/>
            <person name="Martin F.M."/>
            <person name="Grigoriev I.V."/>
            <person name="Hibbett D.S."/>
        </authorList>
    </citation>
    <scope>NUCLEOTIDE SEQUENCE [LARGE SCALE GENOMIC DNA]</scope>
    <source>
        <strain evidence="2 3">HHB12029</strain>
    </source>
</reference>
<dbReference type="AlphaFoldDB" id="A0A165P7Y2"/>
<dbReference type="OrthoDB" id="3185381at2759"/>
<organism evidence="2 3">
    <name type="scientific">Exidia glandulosa HHB12029</name>
    <dbReference type="NCBI Taxonomy" id="1314781"/>
    <lineage>
        <taxon>Eukaryota</taxon>
        <taxon>Fungi</taxon>
        <taxon>Dikarya</taxon>
        <taxon>Basidiomycota</taxon>
        <taxon>Agaricomycotina</taxon>
        <taxon>Agaricomycetes</taxon>
        <taxon>Auriculariales</taxon>
        <taxon>Exidiaceae</taxon>
        <taxon>Exidia</taxon>
    </lineage>
</organism>
<dbReference type="Proteomes" id="UP000077266">
    <property type="component" value="Unassembled WGS sequence"/>
</dbReference>
<feature type="domain" description="DUF6593" evidence="1">
    <location>
        <begin position="49"/>
        <end position="152"/>
    </location>
</feature>
<evidence type="ECO:0000313" key="2">
    <source>
        <dbReference type="EMBL" id="KZW01774.1"/>
    </source>
</evidence>
<evidence type="ECO:0000313" key="3">
    <source>
        <dbReference type="Proteomes" id="UP000077266"/>
    </source>
</evidence>
<name>A0A165P7Y2_EXIGL</name>
<protein>
    <recommendedName>
        <fullName evidence="1">DUF6593 domain-containing protein</fullName>
    </recommendedName>
</protein>
<sequence>MSQPQVLPAYSYIQHARPGEFPPNYLPPAPLAVARIPSSGVRLQLTTTSLRNVVLASPSDSIYYECSTPANSSVTTLTRVKLRVGEEPSYAQIAQLDARPREPLRIRMNEERSWWPAGAVLKFDPSRGLGEFSGEDGRTYRWVLHAKSRRLQVRSFDHHASSARS</sequence>
<dbReference type="InterPro" id="IPR046528">
    <property type="entry name" value="DUF6593"/>
</dbReference>
<dbReference type="Pfam" id="PF20236">
    <property type="entry name" value="DUF6593"/>
    <property type="match status" value="1"/>
</dbReference>
<dbReference type="EMBL" id="KV425891">
    <property type="protein sequence ID" value="KZW01774.1"/>
    <property type="molecule type" value="Genomic_DNA"/>
</dbReference>